<sequence>LDHDKFLRDEYDDLQVEDLPGDILGFNEDPEHFWWASDARLLEVQQAEINDIRTMAKRHRRLAILKVLYDKDMLGKDELVKMLDGDPKAAVAIDTGATGDIRKAVAMFQSHVPPDLTIAAREVREDIREIVGFSRNQSGAFEAPSGRRTATEANIVKQASMIRIDERRDIMTDLLQRVIGKINQQIFKNWSSERVVDVVGDNGARYWIRFTGKELKGEFTYKINPEESIPQDQRTRREDITRFIELAANVPGLDMGYLLRSYAQQFDWIDPKLLFPGEGAGRSPEKAMQFNDFKRMGPTGQSSFPGLGG</sequence>
<feature type="non-terminal residue" evidence="1">
    <location>
        <position position="1"/>
    </location>
</feature>
<gene>
    <name evidence="1" type="ORF">LCGC14_2707770</name>
</gene>
<accession>A0A0F8ZDZ1</accession>
<protein>
    <submittedName>
        <fullName evidence="1">Uncharacterized protein</fullName>
    </submittedName>
</protein>
<dbReference type="EMBL" id="LAZR01048428">
    <property type="protein sequence ID" value="KKK91953.1"/>
    <property type="molecule type" value="Genomic_DNA"/>
</dbReference>
<comment type="caution">
    <text evidence="1">The sequence shown here is derived from an EMBL/GenBank/DDBJ whole genome shotgun (WGS) entry which is preliminary data.</text>
</comment>
<proteinExistence type="predicted"/>
<dbReference type="AlphaFoldDB" id="A0A0F8ZDZ1"/>
<organism evidence="1">
    <name type="scientific">marine sediment metagenome</name>
    <dbReference type="NCBI Taxonomy" id="412755"/>
    <lineage>
        <taxon>unclassified sequences</taxon>
        <taxon>metagenomes</taxon>
        <taxon>ecological metagenomes</taxon>
    </lineage>
</organism>
<evidence type="ECO:0000313" key="1">
    <source>
        <dbReference type="EMBL" id="KKK91953.1"/>
    </source>
</evidence>
<reference evidence="1" key="1">
    <citation type="journal article" date="2015" name="Nature">
        <title>Complex archaea that bridge the gap between prokaryotes and eukaryotes.</title>
        <authorList>
            <person name="Spang A."/>
            <person name="Saw J.H."/>
            <person name="Jorgensen S.L."/>
            <person name="Zaremba-Niedzwiedzka K."/>
            <person name="Martijn J."/>
            <person name="Lind A.E."/>
            <person name="van Eijk R."/>
            <person name="Schleper C."/>
            <person name="Guy L."/>
            <person name="Ettema T.J."/>
        </authorList>
    </citation>
    <scope>NUCLEOTIDE SEQUENCE</scope>
</reference>
<name>A0A0F8ZDZ1_9ZZZZ</name>